<dbReference type="SMART" id="SM00248">
    <property type="entry name" value="ANK"/>
    <property type="match status" value="2"/>
</dbReference>
<dbReference type="SUPFAM" id="SSF48403">
    <property type="entry name" value="Ankyrin repeat"/>
    <property type="match status" value="1"/>
</dbReference>
<dbReference type="InterPro" id="IPR002110">
    <property type="entry name" value="Ankyrin_rpt"/>
</dbReference>
<dbReference type="Proteomes" id="UP000800200">
    <property type="component" value="Unassembled WGS sequence"/>
</dbReference>
<keyword evidence="2 3" id="KW-0040">ANK repeat</keyword>
<dbReference type="PROSITE" id="PS50297">
    <property type="entry name" value="ANK_REP_REGION"/>
    <property type="match status" value="2"/>
</dbReference>
<proteinExistence type="predicted"/>
<evidence type="ECO:0000313" key="5">
    <source>
        <dbReference type="Proteomes" id="UP000800200"/>
    </source>
</evidence>
<feature type="repeat" description="ANK" evidence="3">
    <location>
        <begin position="41"/>
        <end position="73"/>
    </location>
</feature>
<dbReference type="EMBL" id="ML994837">
    <property type="protein sequence ID" value="KAF2174539.1"/>
    <property type="molecule type" value="Genomic_DNA"/>
</dbReference>
<sequence length="77" mass="8451">ELESKDQYGRTPLLRAAKNGHEAVVRLLVELGADVNARSNDGWMALRWAAENGHEAVVRLLLERGAGVNVKSNNGWT</sequence>
<dbReference type="PANTHER" id="PTHR24171">
    <property type="entry name" value="ANKYRIN REPEAT DOMAIN-CONTAINING PROTEIN 39-RELATED"/>
    <property type="match status" value="1"/>
</dbReference>
<accession>A0A6A6D8K5</accession>
<evidence type="ECO:0000313" key="4">
    <source>
        <dbReference type="EMBL" id="KAF2174539.1"/>
    </source>
</evidence>
<feature type="non-terminal residue" evidence="4">
    <location>
        <position position="1"/>
    </location>
</feature>
<gene>
    <name evidence="4" type="ORF">K469DRAFT_539501</name>
</gene>
<feature type="repeat" description="ANK" evidence="3">
    <location>
        <begin position="8"/>
        <end position="40"/>
    </location>
</feature>
<reference evidence="4" key="1">
    <citation type="journal article" date="2020" name="Stud. Mycol.">
        <title>101 Dothideomycetes genomes: a test case for predicting lifestyles and emergence of pathogens.</title>
        <authorList>
            <person name="Haridas S."/>
            <person name="Albert R."/>
            <person name="Binder M."/>
            <person name="Bloem J."/>
            <person name="Labutti K."/>
            <person name="Salamov A."/>
            <person name="Andreopoulos B."/>
            <person name="Baker S."/>
            <person name="Barry K."/>
            <person name="Bills G."/>
            <person name="Bluhm B."/>
            <person name="Cannon C."/>
            <person name="Castanera R."/>
            <person name="Culley D."/>
            <person name="Daum C."/>
            <person name="Ezra D."/>
            <person name="Gonzalez J."/>
            <person name="Henrissat B."/>
            <person name="Kuo A."/>
            <person name="Liang C."/>
            <person name="Lipzen A."/>
            <person name="Lutzoni F."/>
            <person name="Magnuson J."/>
            <person name="Mondo S."/>
            <person name="Nolan M."/>
            <person name="Ohm R."/>
            <person name="Pangilinan J."/>
            <person name="Park H.-J."/>
            <person name="Ramirez L."/>
            <person name="Alfaro M."/>
            <person name="Sun H."/>
            <person name="Tritt A."/>
            <person name="Yoshinaga Y."/>
            <person name="Zwiers L.-H."/>
            <person name="Turgeon B."/>
            <person name="Goodwin S."/>
            <person name="Spatafora J."/>
            <person name="Crous P."/>
            <person name="Grigoriev I."/>
        </authorList>
    </citation>
    <scope>NUCLEOTIDE SEQUENCE</scope>
    <source>
        <strain evidence="4">CBS 207.26</strain>
    </source>
</reference>
<feature type="non-terminal residue" evidence="4">
    <location>
        <position position="77"/>
    </location>
</feature>
<dbReference type="Pfam" id="PF12796">
    <property type="entry name" value="Ank_2"/>
    <property type="match status" value="1"/>
</dbReference>
<organism evidence="4 5">
    <name type="scientific">Zopfia rhizophila CBS 207.26</name>
    <dbReference type="NCBI Taxonomy" id="1314779"/>
    <lineage>
        <taxon>Eukaryota</taxon>
        <taxon>Fungi</taxon>
        <taxon>Dikarya</taxon>
        <taxon>Ascomycota</taxon>
        <taxon>Pezizomycotina</taxon>
        <taxon>Dothideomycetes</taxon>
        <taxon>Dothideomycetes incertae sedis</taxon>
        <taxon>Zopfiaceae</taxon>
        <taxon>Zopfia</taxon>
    </lineage>
</organism>
<dbReference type="PROSITE" id="PS50088">
    <property type="entry name" value="ANK_REPEAT"/>
    <property type="match status" value="2"/>
</dbReference>
<dbReference type="Gene3D" id="1.25.40.20">
    <property type="entry name" value="Ankyrin repeat-containing domain"/>
    <property type="match status" value="1"/>
</dbReference>
<evidence type="ECO:0000256" key="3">
    <source>
        <dbReference type="PROSITE-ProRule" id="PRU00023"/>
    </source>
</evidence>
<dbReference type="AlphaFoldDB" id="A0A6A6D8K5"/>
<evidence type="ECO:0000256" key="1">
    <source>
        <dbReference type="ARBA" id="ARBA00022737"/>
    </source>
</evidence>
<dbReference type="PRINTS" id="PR01415">
    <property type="entry name" value="ANKYRIN"/>
</dbReference>
<keyword evidence="1" id="KW-0677">Repeat</keyword>
<name>A0A6A6D8K5_9PEZI</name>
<keyword evidence="5" id="KW-1185">Reference proteome</keyword>
<dbReference type="OrthoDB" id="539213at2759"/>
<evidence type="ECO:0000256" key="2">
    <source>
        <dbReference type="ARBA" id="ARBA00023043"/>
    </source>
</evidence>
<dbReference type="InterPro" id="IPR036770">
    <property type="entry name" value="Ankyrin_rpt-contain_sf"/>
</dbReference>
<protein>
    <submittedName>
        <fullName evidence="4">Ankyrin</fullName>
    </submittedName>
</protein>